<feature type="binding site" evidence="6">
    <location>
        <position position="567"/>
    </location>
    <ligand>
        <name>Zn(2+)</name>
        <dbReference type="ChEBI" id="CHEBI:29105"/>
        <label>2</label>
    </ligand>
</feature>
<feature type="binding site" evidence="5">
    <location>
        <position position="687"/>
    </location>
    <ligand>
        <name>AMP</name>
        <dbReference type="ChEBI" id="CHEBI:456215"/>
    </ligand>
</feature>
<feature type="binding site" evidence="5">
    <location>
        <begin position="526"/>
        <end position="530"/>
    </location>
    <ligand>
        <name>AMP</name>
        <dbReference type="ChEBI" id="CHEBI:456215"/>
    </ligand>
</feature>
<dbReference type="SMART" id="SM00471">
    <property type="entry name" value="HDc"/>
    <property type="match status" value="1"/>
</dbReference>
<feature type="domain" description="PDEase" evidence="9">
    <location>
        <begin position="444"/>
        <end position="783"/>
    </location>
</feature>
<dbReference type="InterPro" id="IPR003018">
    <property type="entry name" value="GAF"/>
</dbReference>
<evidence type="ECO:0000313" key="11">
    <source>
        <dbReference type="Proteomes" id="UP000694558"/>
    </source>
</evidence>
<proteinExistence type="inferred from homology"/>
<dbReference type="PROSITE" id="PS51845">
    <property type="entry name" value="PDEASE_I_2"/>
    <property type="match status" value="1"/>
</dbReference>
<evidence type="ECO:0000256" key="4">
    <source>
        <dbReference type="PIRSR" id="PIRSR623088-1"/>
    </source>
</evidence>
<feature type="binding site" evidence="5">
    <location>
        <position position="567"/>
    </location>
    <ligand>
        <name>AMP</name>
        <dbReference type="ChEBI" id="CHEBI:456215"/>
    </ligand>
</feature>
<feature type="binding site" evidence="5">
    <location>
        <position position="740"/>
    </location>
    <ligand>
        <name>AMP</name>
        <dbReference type="ChEBI" id="CHEBI:456215"/>
    </ligand>
</feature>
<dbReference type="Gene3D" id="3.30.450.40">
    <property type="match status" value="2"/>
</dbReference>
<dbReference type="InterPro" id="IPR023088">
    <property type="entry name" value="PDEase"/>
</dbReference>
<keyword evidence="8" id="KW-0175">Coiled coil</keyword>
<dbReference type="PANTHER" id="PTHR11347">
    <property type="entry name" value="CYCLIC NUCLEOTIDE PHOSPHODIESTERASE"/>
    <property type="match status" value="1"/>
</dbReference>
<evidence type="ECO:0000256" key="8">
    <source>
        <dbReference type="SAM" id="Coils"/>
    </source>
</evidence>
<evidence type="ECO:0000256" key="2">
    <source>
        <dbReference type="ARBA" id="ARBA00022723"/>
    </source>
</evidence>
<dbReference type="SMART" id="SM00065">
    <property type="entry name" value="GAF"/>
    <property type="match status" value="1"/>
</dbReference>
<organism evidence="10 11">
    <name type="scientific">Scophthalmus maximus</name>
    <name type="common">Turbot</name>
    <name type="synonym">Psetta maxima</name>
    <dbReference type="NCBI Taxonomy" id="52904"/>
    <lineage>
        <taxon>Eukaryota</taxon>
        <taxon>Metazoa</taxon>
        <taxon>Chordata</taxon>
        <taxon>Craniata</taxon>
        <taxon>Vertebrata</taxon>
        <taxon>Euteleostomi</taxon>
        <taxon>Actinopterygii</taxon>
        <taxon>Neopterygii</taxon>
        <taxon>Teleostei</taxon>
        <taxon>Neoteleostei</taxon>
        <taxon>Acanthomorphata</taxon>
        <taxon>Carangaria</taxon>
        <taxon>Pleuronectiformes</taxon>
        <taxon>Pleuronectoidei</taxon>
        <taxon>Scophthalmidae</taxon>
        <taxon>Scophthalmus</taxon>
    </lineage>
</organism>
<dbReference type="PRINTS" id="PR00387">
    <property type="entry name" value="PDIESTERASE1"/>
</dbReference>
<evidence type="ECO:0000256" key="1">
    <source>
        <dbReference type="ARBA" id="ARBA00022535"/>
    </source>
</evidence>
<feature type="binding site" evidence="6">
    <location>
        <position position="687"/>
    </location>
    <ligand>
        <name>Zn(2+)</name>
        <dbReference type="ChEBI" id="CHEBI:29105"/>
        <label>1</label>
    </ligand>
</feature>
<dbReference type="Pfam" id="PF00233">
    <property type="entry name" value="PDEase_I"/>
    <property type="match status" value="1"/>
</dbReference>
<feature type="coiled-coil region" evidence="8">
    <location>
        <begin position="773"/>
        <end position="810"/>
    </location>
</feature>
<evidence type="ECO:0000259" key="9">
    <source>
        <dbReference type="PROSITE" id="PS51845"/>
    </source>
</evidence>
<dbReference type="Proteomes" id="UP000694558">
    <property type="component" value="Chromosome 18"/>
</dbReference>
<keyword evidence="2 6" id="KW-0479">Metal-binding</keyword>
<dbReference type="SUPFAM" id="SSF55781">
    <property type="entry name" value="GAF domain-like"/>
    <property type="match status" value="1"/>
</dbReference>
<dbReference type="GO" id="GO:0007165">
    <property type="term" value="P:signal transduction"/>
    <property type="evidence" value="ECO:0007669"/>
    <property type="project" value="InterPro"/>
</dbReference>
<dbReference type="SUPFAM" id="SSF109604">
    <property type="entry name" value="HD-domain/PDEase-like"/>
    <property type="match status" value="1"/>
</dbReference>
<feature type="binding site" evidence="6">
    <location>
        <position position="566"/>
    </location>
    <ligand>
        <name>Zn(2+)</name>
        <dbReference type="ChEBI" id="CHEBI:29105"/>
        <label>1</label>
    </ligand>
</feature>
<feature type="binding site" evidence="6">
    <location>
        <position position="530"/>
    </location>
    <ligand>
        <name>Zn(2+)</name>
        <dbReference type="ChEBI" id="CHEBI:29105"/>
        <label>1</label>
    </ligand>
</feature>
<gene>
    <name evidence="10" type="primary">PDE6C</name>
</gene>
<keyword evidence="3 7" id="KW-0378">Hydrolase</keyword>
<dbReference type="Gene3D" id="1.10.1300.10">
    <property type="entry name" value="3'5'-cyclic nucleotide phosphodiesterase, catalytic domain"/>
    <property type="match status" value="1"/>
</dbReference>
<reference evidence="10" key="2">
    <citation type="submission" date="2025-08" db="UniProtKB">
        <authorList>
            <consortium name="Ensembl"/>
        </authorList>
    </citation>
    <scope>IDENTIFICATION</scope>
</reference>
<dbReference type="InterPro" id="IPR003607">
    <property type="entry name" value="HD/PDEase_dom"/>
</dbReference>
<feature type="binding site" evidence="6">
    <location>
        <position position="567"/>
    </location>
    <ligand>
        <name>Zn(2+)</name>
        <dbReference type="ChEBI" id="CHEBI:29105"/>
        <label>1</label>
    </ligand>
</feature>
<dbReference type="InterPro" id="IPR002073">
    <property type="entry name" value="PDEase_catalytic_dom"/>
</dbReference>
<comment type="cofactor">
    <cofactor evidence="7">
        <name>a divalent metal cation</name>
        <dbReference type="ChEBI" id="CHEBI:60240"/>
    </cofactor>
    <text evidence="7">Binds 2 divalent metal cations per subunit. Site 1 may preferentially bind zinc ions, while site 2 has a preference for magnesium and/or manganese ions.</text>
</comment>
<comment type="similarity">
    <text evidence="7">Belongs to the cyclic nucleotide phosphodiesterase family.</text>
</comment>
<accession>A0A8D3E4Q6</accession>
<dbReference type="AlphaFoldDB" id="A0A8D3E4Q6"/>
<reference evidence="10" key="1">
    <citation type="submission" date="2023-05" db="EMBL/GenBank/DDBJ databases">
        <title>High-quality long-read genome of Scophthalmus maximus.</title>
        <authorList>
            <person name="Lien S."/>
            <person name="Martinez P."/>
        </authorList>
    </citation>
    <scope>NUCLEOTIDE SEQUENCE [LARGE SCALE GENOMIC DNA]</scope>
</reference>
<dbReference type="PROSITE" id="PS00126">
    <property type="entry name" value="PDEASE_I_1"/>
    <property type="match status" value="1"/>
</dbReference>
<dbReference type="InterPro" id="IPR036971">
    <property type="entry name" value="PDEase_catalytic_dom_sf"/>
</dbReference>
<feature type="active site" description="Proton donor" evidence="4">
    <location>
        <position position="526"/>
    </location>
</feature>
<evidence type="ECO:0000256" key="6">
    <source>
        <dbReference type="PIRSR" id="PIRSR623088-3"/>
    </source>
</evidence>
<dbReference type="FunFam" id="1.10.1300.10:FF:000005">
    <property type="entry name" value="Phosphodiesterase"/>
    <property type="match status" value="1"/>
</dbReference>
<dbReference type="EC" id="3.1.4.-" evidence="7"/>
<dbReference type="Pfam" id="PF01590">
    <property type="entry name" value="GAF"/>
    <property type="match status" value="1"/>
</dbReference>
<dbReference type="CDD" id="cd00077">
    <property type="entry name" value="HDc"/>
    <property type="match status" value="1"/>
</dbReference>
<evidence type="ECO:0000256" key="5">
    <source>
        <dbReference type="PIRSR" id="PIRSR623088-2"/>
    </source>
</evidence>
<dbReference type="GO" id="GO:0046872">
    <property type="term" value="F:metal ion binding"/>
    <property type="evidence" value="ECO:0007669"/>
    <property type="project" value="UniProtKB-KW"/>
</dbReference>
<evidence type="ECO:0000256" key="3">
    <source>
        <dbReference type="ARBA" id="ARBA00022801"/>
    </source>
</evidence>
<protein>
    <recommendedName>
        <fullName evidence="7">Phosphodiesterase</fullName>
        <ecNumber evidence="7">3.1.4.-</ecNumber>
    </recommendedName>
</protein>
<evidence type="ECO:0000256" key="7">
    <source>
        <dbReference type="RuleBase" id="RU363067"/>
    </source>
</evidence>
<dbReference type="InterPro" id="IPR023174">
    <property type="entry name" value="PDEase_CS"/>
</dbReference>
<name>A0A8D3E4Q6_SCOMX</name>
<evidence type="ECO:0000313" key="10">
    <source>
        <dbReference type="Ensembl" id="ENSSMAP00000066765.1"/>
    </source>
</evidence>
<dbReference type="GO" id="GO:0004114">
    <property type="term" value="F:3',5'-cyclic-nucleotide phosphodiesterase activity"/>
    <property type="evidence" value="ECO:0007669"/>
    <property type="project" value="InterPro"/>
</dbReference>
<sequence>MADKDSVEKYLENNPQFAKEYFDKSLRAEALTAAFSAPVDVKDAASFKDVNSVQEAAIIFELVQELQKPVDMEQSLHKVLQRVALILQADRISFYMCRSRNGIPELATSLFDVTPTSKYEANLVHPQTEIVFPTDMGVVGFTAHSKKPQNVPDVSKNPKFCDFVDKQTGYKTKCMLTFPLVADKECLGVVMALNKIGADKFSPEDEALFHKYMNFAQVIALQHYTNYMFNVESRRSQVLLWSASKVFEELTDIERQFHKALYTVRTYLLCERYSVGLLDMTKDKEFYDEWPVKLGDVEPYKGPKTPDGREVNFYKIIDYLLEGKEEIKVIPGPPADHWALISGLPTYVAENALTCGVGGGAAHDSSEEKSSQMPLCAFISISNEGPALSFVFSHSFLAPVVCFQALTQFLGWSVLVCDTYDRLNRMEYRKDIAQEMLMYQTKCTTDELQSILVSVTGTCPQANNVNGEDLYKFSFSDFPVSEFDLIKAGIRMFFELGVVEKFKVPPETLTRWMYTVRKGYRSITYHNWRHGFNVGHTMFCLLQTGKLRKYYSDLDAFAMVAAAFCHDIDHRGTNNLYQTKSAHPLAKLHGSSIMERHHLEYSKTLMAEESLNIFCNLQKRQFENVQHLFDVCIIATDLALYFKKRTMFQNIVNATEPMPDEKEAIAYISNNSTRKEIIMAMMMTGCDLSAITKPWEVQSKVALMVAAEFWEQGDLERSVLDQQPIPMMDRNCSEQLPKMQCGFIDFVCSFVYKEFSRFHKEITPMFDGLNHNRAQWNAQAEVYNAKMKAIEDEKKKLEEDEAKKGKVTRKMNQIKGSVHAGPVEGQMGRSILSVESEPVSTQLFFLNLFMCVHLGDGGKSKTCTIC</sequence>
<dbReference type="InterPro" id="IPR029016">
    <property type="entry name" value="GAF-like_dom_sf"/>
</dbReference>
<dbReference type="Ensembl" id="ENSSMAT00000049216.1">
    <property type="protein sequence ID" value="ENSSMAP00000066765.1"/>
    <property type="gene ID" value="ENSSMAG00000019067.2"/>
</dbReference>
<dbReference type="GeneTree" id="ENSGT00940000157825"/>
<keyword evidence="1" id="KW-0140">cGMP</keyword>